<reference evidence="1 2" key="1">
    <citation type="submission" date="2020-08" db="EMBL/GenBank/DDBJ databases">
        <authorList>
            <person name="Liu C."/>
            <person name="Sun Q."/>
        </authorList>
    </citation>
    <scope>NUCLEOTIDE SEQUENCE [LARGE SCALE GENOMIC DNA]</scope>
    <source>
        <strain evidence="1 2">NSJ-22</strain>
    </source>
</reference>
<evidence type="ECO:0008006" key="3">
    <source>
        <dbReference type="Google" id="ProtNLM"/>
    </source>
</evidence>
<name>A0ABR7KC84_9FIRM</name>
<dbReference type="Proteomes" id="UP000603474">
    <property type="component" value="Unassembled WGS sequence"/>
</dbReference>
<dbReference type="SUPFAM" id="SSF47413">
    <property type="entry name" value="lambda repressor-like DNA-binding domains"/>
    <property type="match status" value="1"/>
</dbReference>
<gene>
    <name evidence="1" type="ORF">H8909_08795</name>
</gene>
<sequence>MYVSQLLSEYIKTKKINIKKCAEYFQIDRSTFYKIIRGERKIPNRDFIQQISQYLYLTNDEKKELLNAYEIDRIGEFRYYCRQHVSSFLKEATLLDNRSFTTPDTLDSILKTGHYTNKYDVEHLLYELSLLECKEKDPHIRILGQPTHALYLLRIVSSHIPITHIFCLNNTNELTKDNQFYNLSVLTNIMPLIFNNDHYSPYYYYNEINAINNHLCFFPNMILTTRYLLIYTADHSSGILYEKGETYDAYEILFNQYLKETKCLITNKDEKSDVIEDFNCILYAPPIGAVYQEDDPFPIFLEENVFVESFKTHSIYLKQFVKRNKDHLSGLYTLQGLRHFVDTGYTIDFPQPFYQPLTINDRIKILRRLKNFINTYSINLVDVPEYDNMSFSVIVMNINTLYFQIVSASGTIKTIQLHEASLVMAFNDYYQYILEERLLSKEDAFKIIDSYITQLEMLKE</sequence>
<organism evidence="1 2">
    <name type="scientific">Catenibacterium faecis</name>
    <dbReference type="NCBI Taxonomy" id="2764323"/>
    <lineage>
        <taxon>Bacteria</taxon>
        <taxon>Bacillati</taxon>
        <taxon>Bacillota</taxon>
        <taxon>Erysipelotrichia</taxon>
        <taxon>Erysipelotrichales</taxon>
        <taxon>Coprobacillaceae</taxon>
        <taxon>Catenibacterium</taxon>
    </lineage>
</organism>
<dbReference type="RefSeq" id="WP_187012553.1">
    <property type="nucleotide sequence ID" value="NZ_JACRWG010000037.1"/>
</dbReference>
<protein>
    <recommendedName>
        <fullName evidence="3">HTH cro/C1-type domain-containing protein</fullName>
    </recommendedName>
</protein>
<keyword evidence="2" id="KW-1185">Reference proteome</keyword>
<evidence type="ECO:0000313" key="1">
    <source>
        <dbReference type="EMBL" id="MBC6010339.1"/>
    </source>
</evidence>
<dbReference type="EMBL" id="JACRWG010000037">
    <property type="protein sequence ID" value="MBC6010339.1"/>
    <property type="molecule type" value="Genomic_DNA"/>
</dbReference>
<evidence type="ECO:0000313" key="2">
    <source>
        <dbReference type="Proteomes" id="UP000603474"/>
    </source>
</evidence>
<comment type="caution">
    <text evidence="1">The sequence shown here is derived from an EMBL/GenBank/DDBJ whole genome shotgun (WGS) entry which is preliminary data.</text>
</comment>
<accession>A0ABR7KC84</accession>
<dbReference type="InterPro" id="IPR010982">
    <property type="entry name" value="Lambda_DNA-bd_dom_sf"/>
</dbReference>
<proteinExistence type="predicted"/>